<feature type="non-terminal residue" evidence="6">
    <location>
        <position position="160"/>
    </location>
</feature>
<evidence type="ECO:0000256" key="3">
    <source>
        <dbReference type="ARBA" id="ARBA00022729"/>
    </source>
</evidence>
<name>A0A382LYM7_9ZZZZ</name>
<evidence type="ECO:0000256" key="1">
    <source>
        <dbReference type="ARBA" id="ARBA00005695"/>
    </source>
</evidence>
<organism evidence="6">
    <name type="scientific">marine metagenome</name>
    <dbReference type="NCBI Taxonomy" id="408172"/>
    <lineage>
        <taxon>unclassified sequences</taxon>
        <taxon>metagenomes</taxon>
        <taxon>ecological metagenomes</taxon>
    </lineage>
</organism>
<dbReference type="InterPro" id="IPR023765">
    <property type="entry name" value="SBP_5_CS"/>
</dbReference>
<dbReference type="PANTHER" id="PTHR30290">
    <property type="entry name" value="PERIPLASMIC BINDING COMPONENT OF ABC TRANSPORTER"/>
    <property type="match status" value="1"/>
</dbReference>
<proteinExistence type="inferred from homology"/>
<dbReference type="AlphaFoldDB" id="A0A382LYM7"/>
<dbReference type="Pfam" id="PF00496">
    <property type="entry name" value="SBP_bac_5"/>
    <property type="match status" value="1"/>
</dbReference>
<dbReference type="GO" id="GO:0015833">
    <property type="term" value="P:peptide transport"/>
    <property type="evidence" value="ECO:0007669"/>
    <property type="project" value="TreeGrafter"/>
</dbReference>
<dbReference type="PANTHER" id="PTHR30290:SF9">
    <property type="entry name" value="OLIGOPEPTIDE-BINDING PROTEIN APPA"/>
    <property type="match status" value="1"/>
</dbReference>
<accession>A0A382LYM7</accession>
<evidence type="ECO:0000256" key="4">
    <source>
        <dbReference type="SAM" id="MobiDB-lite"/>
    </source>
</evidence>
<protein>
    <recommendedName>
        <fullName evidence="5">Solute-binding protein family 5 domain-containing protein</fullName>
    </recommendedName>
</protein>
<evidence type="ECO:0000313" key="6">
    <source>
        <dbReference type="EMBL" id="SVC41854.1"/>
    </source>
</evidence>
<dbReference type="Gene3D" id="3.40.190.10">
    <property type="entry name" value="Periplasmic binding protein-like II"/>
    <property type="match status" value="1"/>
</dbReference>
<dbReference type="GO" id="GO:1904680">
    <property type="term" value="F:peptide transmembrane transporter activity"/>
    <property type="evidence" value="ECO:0007669"/>
    <property type="project" value="TreeGrafter"/>
</dbReference>
<feature type="domain" description="Solute-binding protein family 5" evidence="5">
    <location>
        <begin position="101"/>
        <end position="156"/>
    </location>
</feature>
<comment type="similarity">
    <text evidence="1">Belongs to the bacterial solute-binding protein 5 family.</text>
</comment>
<feature type="compositionally biased region" description="Polar residues" evidence="4">
    <location>
        <begin position="45"/>
        <end position="55"/>
    </location>
</feature>
<dbReference type="EMBL" id="UINC01090162">
    <property type="protein sequence ID" value="SVC41854.1"/>
    <property type="molecule type" value="Genomic_DNA"/>
</dbReference>
<dbReference type="SUPFAM" id="SSF53850">
    <property type="entry name" value="Periplasmic binding protein-like II"/>
    <property type="match status" value="1"/>
</dbReference>
<dbReference type="InterPro" id="IPR000914">
    <property type="entry name" value="SBP_5_dom"/>
</dbReference>
<keyword evidence="2" id="KW-0813">Transport</keyword>
<gene>
    <name evidence="6" type="ORF">METZ01_LOCUS294708</name>
</gene>
<evidence type="ECO:0000259" key="5">
    <source>
        <dbReference type="Pfam" id="PF00496"/>
    </source>
</evidence>
<sequence>MKSNIIKITKYLLFSIFIFGIFSCGSSESSVEEQSIERNSKVAPNLQSSTNNSSGKLDNIFRMNYSDPPTFDPHLVTDTTSAGIIVELFSGLVTLDENLDIVPDLAESWVVSDDKSEYTFTLRKGLKFSNGDDLKASDFKWSIERAAHPDTGSYNAEVYL</sequence>
<feature type="region of interest" description="Disordered" evidence="4">
    <location>
        <begin position="35"/>
        <end position="55"/>
    </location>
</feature>
<reference evidence="6" key="1">
    <citation type="submission" date="2018-05" db="EMBL/GenBank/DDBJ databases">
        <authorList>
            <person name="Lanie J.A."/>
            <person name="Ng W.-L."/>
            <person name="Kazmierczak K.M."/>
            <person name="Andrzejewski T.M."/>
            <person name="Davidsen T.M."/>
            <person name="Wayne K.J."/>
            <person name="Tettelin H."/>
            <person name="Glass J.I."/>
            <person name="Rusch D."/>
            <person name="Podicherti R."/>
            <person name="Tsui H.-C.T."/>
            <person name="Winkler M.E."/>
        </authorList>
    </citation>
    <scope>NUCLEOTIDE SEQUENCE</scope>
</reference>
<dbReference type="Gene3D" id="3.90.76.10">
    <property type="entry name" value="Dipeptide-binding Protein, Domain 1"/>
    <property type="match status" value="1"/>
</dbReference>
<dbReference type="PROSITE" id="PS51257">
    <property type="entry name" value="PROKAR_LIPOPROTEIN"/>
    <property type="match status" value="1"/>
</dbReference>
<dbReference type="InterPro" id="IPR039424">
    <property type="entry name" value="SBP_5"/>
</dbReference>
<keyword evidence="3" id="KW-0732">Signal</keyword>
<evidence type="ECO:0000256" key="2">
    <source>
        <dbReference type="ARBA" id="ARBA00022448"/>
    </source>
</evidence>
<dbReference type="PROSITE" id="PS01040">
    <property type="entry name" value="SBP_BACTERIAL_5"/>
    <property type="match status" value="1"/>
</dbReference>